<dbReference type="Proteomes" id="UP000613768">
    <property type="component" value="Unassembled WGS sequence"/>
</dbReference>
<dbReference type="GO" id="GO:0003700">
    <property type="term" value="F:DNA-binding transcription factor activity"/>
    <property type="evidence" value="ECO:0007669"/>
    <property type="project" value="InterPro"/>
</dbReference>
<dbReference type="RefSeq" id="WP_192029266.1">
    <property type="nucleotide sequence ID" value="NZ_JACYTR010000013.1"/>
</dbReference>
<reference evidence="2 3" key="1">
    <citation type="submission" date="2020-09" db="EMBL/GenBank/DDBJ databases">
        <title>Pseudoxanthomonas sp. CAU 1598 isolated from sand of Yaerae Beach.</title>
        <authorList>
            <person name="Kim W."/>
        </authorList>
    </citation>
    <scope>NUCLEOTIDE SEQUENCE [LARGE SCALE GENOMIC DNA]</scope>
    <source>
        <strain evidence="2 3">CAU 1598</strain>
    </source>
</reference>
<feature type="domain" description="RNA polymerase sigma-70 ECF-like HTH" evidence="1">
    <location>
        <begin position="9"/>
        <end position="162"/>
    </location>
</feature>
<dbReference type="EMBL" id="JACYTR010000013">
    <property type="protein sequence ID" value="MBD8525847.1"/>
    <property type="molecule type" value="Genomic_DNA"/>
</dbReference>
<dbReference type="NCBIfam" id="TIGR02937">
    <property type="entry name" value="sigma70-ECF"/>
    <property type="match status" value="1"/>
</dbReference>
<name>A0AAW3ZMF4_9GAMM</name>
<dbReference type="Pfam" id="PF07638">
    <property type="entry name" value="Sigma70_ECF"/>
    <property type="match status" value="1"/>
</dbReference>
<dbReference type="InterPro" id="IPR011517">
    <property type="entry name" value="RNA_pol_sigma70_ECF-like"/>
</dbReference>
<sequence>MTTPQDLALFEQIYGELKRRARALRRSHPSHTLDTTALVHESFLKLIESRTQIHDRTHLFRTAALAMRQILIDALRERQAEKRGGNLQRVELSDIELPQDDPAFGFNRVSQSLDRLREVDPRLADVFLLRAFAGLNFEDIGELTDVSRATAQRDFEAARAYLLSTVEPD</sequence>
<comment type="caution">
    <text evidence="2">The sequence shown here is derived from an EMBL/GenBank/DDBJ whole genome shotgun (WGS) entry which is preliminary data.</text>
</comment>
<dbReference type="InterPro" id="IPR013324">
    <property type="entry name" value="RNA_pol_sigma_r3/r4-like"/>
</dbReference>
<proteinExistence type="predicted"/>
<dbReference type="InterPro" id="IPR014284">
    <property type="entry name" value="RNA_pol_sigma-70_dom"/>
</dbReference>
<protein>
    <submittedName>
        <fullName evidence="2">Sigma-70 family RNA polymerase sigma factor</fullName>
    </submittedName>
</protein>
<dbReference type="SUPFAM" id="SSF88659">
    <property type="entry name" value="Sigma3 and sigma4 domains of RNA polymerase sigma factors"/>
    <property type="match status" value="1"/>
</dbReference>
<dbReference type="AlphaFoldDB" id="A0AAW3ZMF4"/>
<evidence type="ECO:0000313" key="2">
    <source>
        <dbReference type="EMBL" id="MBD8525847.1"/>
    </source>
</evidence>
<organism evidence="2 3">
    <name type="scientific">Pseudomarimonas arenosa</name>
    <dbReference type="NCBI Taxonomy" id="2774145"/>
    <lineage>
        <taxon>Bacteria</taxon>
        <taxon>Pseudomonadati</taxon>
        <taxon>Pseudomonadota</taxon>
        <taxon>Gammaproteobacteria</taxon>
        <taxon>Lysobacterales</taxon>
        <taxon>Lysobacteraceae</taxon>
        <taxon>Pseudomarimonas</taxon>
    </lineage>
</organism>
<dbReference type="InterPro" id="IPR036388">
    <property type="entry name" value="WH-like_DNA-bd_sf"/>
</dbReference>
<dbReference type="InterPro" id="IPR053812">
    <property type="entry name" value="HTH_Sigma70_ECF-like"/>
</dbReference>
<dbReference type="SUPFAM" id="SSF88946">
    <property type="entry name" value="Sigma2 domain of RNA polymerase sigma factors"/>
    <property type="match status" value="1"/>
</dbReference>
<keyword evidence="3" id="KW-1185">Reference proteome</keyword>
<evidence type="ECO:0000313" key="3">
    <source>
        <dbReference type="Proteomes" id="UP000613768"/>
    </source>
</evidence>
<gene>
    <name evidence="2" type="ORF">IFO71_08830</name>
</gene>
<dbReference type="NCBIfam" id="TIGR02999">
    <property type="entry name" value="Sig-70_X6"/>
    <property type="match status" value="1"/>
</dbReference>
<dbReference type="GO" id="GO:0006352">
    <property type="term" value="P:DNA-templated transcription initiation"/>
    <property type="evidence" value="ECO:0007669"/>
    <property type="project" value="InterPro"/>
</dbReference>
<dbReference type="InterPro" id="IPR013325">
    <property type="entry name" value="RNA_pol_sigma_r2"/>
</dbReference>
<dbReference type="Gene3D" id="1.10.10.10">
    <property type="entry name" value="Winged helix-like DNA-binding domain superfamily/Winged helix DNA-binding domain"/>
    <property type="match status" value="1"/>
</dbReference>
<evidence type="ECO:0000259" key="1">
    <source>
        <dbReference type="Pfam" id="PF07638"/>
    </source>
</evidence>
<accession>A0AAW3ZMF4</accession>